<dbReference type="PANTHER" id="PTHR12993:SF29">
    <property type="entry name" value="BLR3841 PROTEIN"/>
    <property type="match status" value="1"/>
</dbReference>
<dbReference type="InterPro" id="IPR024078">
    <property type="entry name" value="LmbE-like_dom_sf"/>
</dbReference>
<protein>
    <submittedName>
        <fullName evidence="1">PIG-L deacetylase family protein</fullName>
        <ecNumber evidence="1">3.5.1.-</ecNumber>
    </submittedName>
</protein>
<dbReference type="EMBL" id="JBGORX010000004">
    <property type="protein sequence ID" value="MFJ1269127.1"/>
    <property type="molecule type" value="Genomic_DNA"/>
</dbReference>
<proteinExistence type="predicted"/>
<dbReference type="SUPFAM" id="SSF102588">
    <property type="entry name" value="LmbE-like"/>
    <property type="match status" value="1"/>
</dbReference>
<keyword evidence="1" id="KW-0378">Hydrolase</keyword>
<gene>
    <name evidence="1" type="ORF">ACD661_11200</name>
</gene>
<dbReference type="Gene3D" id="3.40.50.10320">
    <property type="entry name" value="LmbE-like"/>
    <property type="match status" value="1"/>
</dbReference>
<keyword evidence="2" id="KW-1185">Reference proteome</keyword>
<name>A0ABW8D8U6_9GAMM</name>
<dbReference type="RefSeq" id="WP_400187952.1">
    <property type="nucleotide sequence ID" value="NZ_JBGORX010000004.1"/>
</dbReference>
<organism evidence="1 2">
    <name type="scientific">Legionella lytica</name>
    <dbReference type="NCBI Taxonomy" id="96232"/>
    <lineage>
        <taxon>Bacteria</taxon>
        <taxon>Pseudomonadati</taxon>
        <taxon>Pseudomonadota</taxon>
        <taxon>Gammaproteobacteria</taxon>
        <taxon>Legionellales</taxon>
        <taxon>Legionellaceae</taxon>
        <taxon>Legionella</taxon>
    </lineage>
</organism>
<sequence>MITMEKEWLEFLEQKPQWEGPQRRTILLTPHPDDETLGAGGLIADLRKRHIDVSIIAVTDGENSCPQNQNMRTIRQLEQEQALQFLGVSKENIIRLKLTDSSVKFAEKELEHLLLPLIHQKDHILSPWLGDYHSDHEAVGRVALKIAQRKKAQLSFYFFWTWHHSSIKDLEQFALHTYSLSDESFYLKQNALNCYVSQYSEDYGKAILPPHLLIPAQRPFEVYFPYEY</sequence>
<dbReference type="EC" id="3.5.1.-" evidence="1"/>
<dbReference type="Pfam" id="PF02585">
    <property type="entry name" value="PIG-L"/>
    <property type="match status" value="1"/>
</dbReference>
<comment type="caution">
    <text evidence="1">The sequence shown here is derived from an EMBL/GenBank/DDBJ whole genome shotgun (WGS) entry which is preliminary data.</text>
</comment>
<evidence type="ECO:0000313" key="1">
    <source>
        <dbReference type="EMBL" id="MFJ1269127.1"/>
    </source>
</evidence>
<dbReference type="InterPro" id="IPR003737">
    <property type="entry name" value="GlcNAc_PI_deacetylase-related"/>
</dbReference>
<dbReference type="GO" id="GO:0016787">
    <property type="term" value="F:hydrolase activity"/>
    <property type="evidence" value="ECO:0007669"/>
    <property type="project" value="UniProtKB-KW"/>
</dbReference>
<accession>A0ABW8D8U6</accession>
<evidence type="ECO:0000313" key="2">
    <source>
        <dbReference type="Proteomes" id="UP001615550"/>
    </source>
</evidence>
<dbReference type="Proteomes" id="UP001615550">
    <property type="component" value="Unassembled WGS sequence"/>
</dbReference>
<reference evidence="1 2" key="1">
    <citation type="submission" date="2024-08" db="EMBL/GenBank/DDBJ databases">
        <title>Draft Genome Sequence of Legionella lytica strain DSB2004, Isolated From a Fire Sprinkler System.</title>
        <authorList>
            <person name="Everhart A.D."/>
            <person name="Kidane D.T."/>
            <person name="Farone A.L."/>
            <person name="Farone M.B."/>
        </authorList>
    </citation>
    <scope>NUCLEOTIDE SEQUENCE [LARGE SCALE GENOMIC DNA]</scope>
    <source>
        <strain evidence="1 2">DSB2004</strain>
    </source>
</reference>
<dbReference type="PANTHER" id="PTHR12993">
    <property type="entry name" value="N-ACETYLGLUCOSAMINYL-PHOSPHATIDYLINOSITOL DE-N-ACETYLASE-RELATED"/>
    <property type="match status" value="1"/>
</dbReference>